<sequence length="200" mass="21252">MTLDKQFFTRALGDDEPPLNLDFDKIEAAGRRSARRAKLFPLAAAAVVVAVAVAGVTFTMARGLPSSGQITPAHPGGTQSAPKAPIWTEAPTVRDPAYCYKSADLTSKEINQHVPTSISGRTETGRGDTAAHIVELCRIAWRDNIYEWRPAKPAGEAHDVPDLVACVLSSRSEDVESGAVGVFPGDEQTCADLGLAVARL</sequence>
<reference evidence="2 3" key="1">
    <citation type="submission" date="2016-11" db="EMBL/GenBank/DDBJ databases">
        <authorList>
            <person name="Jaros S."/>
            <person name="Januszkiewicz K."/>
            <person name="Wedrychowicz H."/>
        </authorList>
    </citation>
    <scope>NUCLEOTIDE SEQUENCE [LARGE SCALE GENOMIC DNA]</scope>
    <source>
        <strain evidence="2 3">DSM 44523</strain>
    </source>
</reference>
<dbReference type="EMBL" id="FQVN01000008">
    <property type="protein sequence ID" value="SHG35377.1"/>
    <property type="molecule type" value="Genomic_DNA"/>
</dbReference>
<protein>
    <submittedName>
        <fullName evidence="2">Uncharacterized protein</fullName>
    </submittedName>
</protein>
<name>A0A1M5J446_STRHI</name>
<evidence type="ECO:0000313" key="2">
    <source>
        <dbReference type="EMBL" id="SHG35377.1"/>
    </source>
</evidence>
<evidence type="ECO:0000256" key="1">
    <source>
        <dbReference type="SAM" id="Phobius"/>
    </source>
</evidence>
<evidence type="ECO:0000313" key="3">
    <source>
        <dbReference type="Proteomes" id="UP000184501"/>
    </source>
</evidence>
<accession>A0A1M5J446</accession>
<dbReference type="Proteomes" id="UP000184501">
    <property type="component" value="Unassembled WGS sequence"/>
</dbReference>
<proteinExistence type="predicted"/>
<organism evidence="2 3">
    <name type="scientific">Streptoalloteichus hindustanus</name>
    <dbReference type="NCBI Taxonomy" id="2017"/>
    <lineage>
        <taxon>Bacteria</taxon>
        <taxon>Bacillati</taxon>
        <taxon>Actinomycetota</taxon>
        <taxon>Actinomycetes</taxon>
        <taxon>Pseudonocardiales</taxon>
        <taxon>Pseudonocardiaceae</taxon>
        <taxon>Streptoalloteichus</taxon>
    </lineage>
</organism>
<dbReference type="AlphaFoldDB" id="A0A1M5J446"/>
<gene>
    <name evidence="2" type="ORF">SAMN05444320_108128</name>
</gene>
<dbReference type="RefSeq" id="WP_073487120.1">
    <property type="nucleotide sequence ID" value="NZ_FQVN01000008.1"/>
</dbReference>
<dbReference type="OrthoDB" id="4936454at2"/>
<keyword evidence="1" id="KW-1133">Transmembrane helix</keyword>
<keyword evidence="1" id="KW-0472">Membrane</keyword>
<keyword evidence="1" id="KW-0812">Transmembrane</keyword>
<dbReference type="STRING" id="2017.SAMN05444320_108128"/>
<feature type="transmembrane region" description="Helical" evidence="1">
    <location>
        <begin position="39"/>
        <end position="61"/>
    </location>
</feature>
<keyword evidence="3" id="KW-1185">Reference proteome</keyword>